<name>A0A0C3DDV6_9AGAM</name>
<proteinExistence type="predicted"/>
<reference evidence="2 3" key="1">
    <citation type="submission" date="2014-04" db="EMBL/GenBank/DDBJ databases">
        <authorList>
            <consortium name="DOE Joint Genome Institute"/>
            <person name="Kuo A."/>
            <person name="Kohler A."/>
            <person name="Nagy L.G."/>
            <person name="Floudas D."/>
            <person name="Copeland A."/>
            <person name="Barry K.W."/>
            <person name="Cichocki N."/>
            <person name="Veneault-Fourrey C."/>
            <person name="LaButti K."/>
            <person name="Lindquist E.A."/>
            <person name="Lipzen A."/>
            <person name="Lundell T."/>
            <person name="Morin E."/>
            <person name="Murat C."/>
            <person name="Sun H."/>
            <person name="Tunlid A."/>
            <person name="Henrissat B."/>
            <person name="Grigoriev I.V."/>
            <person name="Hibbett D.S."/>
            <person name="Martin F."/>
            <person name="Nordberg H.P."/>
            <person name="Cantor M.N."/>
            <person name="Hua S.X."/>
        </authorList>
    </citation>
    <scope>NUCLEOTIDE SEQUENCE [LARGE SCALE GENOMIC DNA]</scope>
    <source>
        <strain evidence="2 3">Foug A</strain>
    </source>
</reference>
<dbReference type="Proteomes" id="UP000053989">
    <property type="component" value="Unassembled WGS sequence"/>
</dbReference>
<gene>
    <name evidence="2" type="ORF">SCLCIDRAFT_31222</name>
</gene>
<evidence type="ECO:0000313" key="3">
    <source>
        <dbReference type="Proteomes" id="UP000053989"/>
    </source>
</evidence>
<evidence type="ECO:0000256" key="1">
    <source>
        <dbReference type="SAM" id="MobiDB-lite"/>
    </source>
</evidence>
<evidence type="ECO:0000313" key="2">
    <source>
        <dbReference type="EMBL" id="KIM54276.1"/>
    </source>
</evidence>
<accession>A0A0C3DDV6</accession>
<reference evidence="3" key="2">
    <citation type="submission" date="2015-01" db="EMBL/GenBank/DDBJ databases">
        <title>Evolutionary Origins and Diversification of the Mycorrhizal Mutualists.</title>
        <authorList>
            <consortium name="DOE Joint Genome Institute"/>
            <consortium name="Mycorrhizal Genomics Consortium"/>
            <person name="Kohler A."/>
            <person name="Kuo A."/>
            <person name="Nagy L.G."/>
            <person name="Floudas D."/>
            <person name="Copeland A."/>
            <person name="Barry K.W."/>
            <person name="Cichocki N."/>
            <person name="Veneault-Fourrey C."/>
            <person name="LaButti K."/>
            <person name="Lindquist E.A."/>
            <person name="Lipzen A."/>
            <person name="Lundell T."/>
            <person name="Morin E."/>
            <person name="Murat C."/>
            <person name="Riley R."/>
            <person name="Ohm R."/>
            <person name="Sun H."/>
            <person name="Tunlid A."/>
            <person name="Henrissat B."/>
            <person name="Grigoriev I.V."/>
            <person name="Hibbett D.S."/>
            <person name="Martin F."/>
        </authorList>
    </citation>
    <scope>NUCLEOTIDE SEQUENCE [LARGE SCALE GENOMIC DNA]</scope>
    <source>
        <strain evidence="3">Foug A</strain>
    </source>
</reference>
<organism evidence="2 3">
    <name type="scientific">Scleroderma citrinum Foug A</name>
    <dbReference type="NCBI Taxonomy" id="1036808"/>
    <lineage>
        <taxon>Eukaryota</taxon>
        <taxon>Fungi</taxon>
        <taxon>Dikarya</taxon>
        <taxon>Basidiomycota</taxon>
        <taxon>Agaricomycotina</taxon>
        <taxon>Agaricomycetes</taxon>
        <taxon>Agaricomycetidae</taxon>
        <taxon>Boletales</taxon>
        <taxon>Sclerodermatineae</taxon>
        <taxon>Sclerodermataceae</taxon>
        <taxon>Scleroderma</taxon>
    </lineage>
</organism>
<dbReference type="EMBL" id="KN822158">
    <property type="protein sequence ID" value="KIM54276.1"/>
    <property type="molecule type" value="Genomic_DNA"/>
</dbReference>
<dbReference type="OrthoDB" id="2692879at2759"/>
<sequence length="195" mass="22241">MASSGCASRSSTEDPDIQPVQEYSFDSLEPEEPKAVVKTNLREDEVEILEEALEDWKGADKNQRKSMKNVMKARIKNLPANSTLKGHEWDKKKKGIKNWLYNHSCAHAQKALEYVKQFAEEMWQQCGMWVVVMAAWKGQNGQPMMGMHDFNGTLGEGKTFQNWDDIKHHWDAYMQDALQEGDADVEDADAEPMAC</sequence>
<dbReference type="AlphaFoldDB" id="A0A0C3DDV6"/>
<dbReference type="STRING" id="1036808.A0A0C3DDV6"/>
<dbReference type="HOGENOM" id="CLU_1397088_0_0_1"/>
<dbReference type="InParanoid" id="A0A0C3DDV6"/>
<feature type="compositionally biased region" description="Polar residues" evidence="1">
    <location>
        <begin position="1"/>
        <end position="10"/>
    </location>
</feature>
<protein>
    <submittedName>
        <fullName evidence="2">Uncharacterized protein</fullName>
    </submittedName>
</protein>
<feature type="region of interest" description="Disordered" evidence="1">
    <location>
        <begin position="1"/>
        <end position="37"/>
    </location>
</feature>
<keyword evidence="3" id="KW-1185">Reference proteome</keyword>